<proteinExistence type="predicted"/>
<dbReference type="Pfam" id="PF13181">
    <property type="entry name" value="TPR_8"/>
    <property type="match status" value="1"/>
</dbReference>
<dbReference type="AlphaFoldDB" id="A0A7S1U0T7"/>
<dbReference type="SUPFAM" id="SSF48452">
    <property type="entry name" value="TPR-like"/>
    <property type="match status" value="1"/>
</dbReference>
<feature type="repeat" description="TPR" evidence="3">
    <location>
        <begin position="300"/>
        <end position="333"/>
    </location>
</feature>
<evidence type="ECO:0000256" key="2">
    <source>
        <dbReference type="ARBA" id="ARBA00022803"/>
    </source>
</evidence>
<sequence>MSFFDRTGAAVRDIKMDDIVDNIVLERPEFVDESKVAAANAAAGLGAEAEEEEGAETGLRHPVEQATVLALCLDVANSNPRDGITGDEMAPYIDAVVAAPMNWMVHSSALLERSWLECESLKRRERGIFQIQALVDQHTTRLTLTQSSAAAIEAADPAERRLRFLHAVAYPPRWELRRDLAQRYAGFGAFATAAEIYEELGLWEEVVDCFKVLERFGRAERLLRKQLEANGGMANATPRMLTSLGDVTQDPTFYERAWEVSRGRYARAQVNLGSYHLGKGKMAEARDAYLLALAVKPLQPDIWFRLGAITMRLKEWDTSLNAFSNAVMQVPDAAEAWGNVGAIHMQKDDYESAYPALQEGLKHMRRNWRMWENQFITTVNLGKYGEGLYICHQLLDMRDARAAERNQKQGTHGGVVGSGARDDKKGAAKRPEFNVKYLGILVKRIAVENDAGRELSHDRLLERLGALLDRAVNELPSNPVLWEILSLYHARLGDAEKLLDCRARQCRAAQGVARWEREADPTNEVVACLIKYARAVLSYAASAQVYEAKMYLASSLRRVNERLADPGALLQLKELREKVEAKLEAGQETTTELPNETEL</sequence>
<feature type="repeat" description="TPR" evidence="3">
    <location>
        <begin position="334"/>
        <end position="367"/>
    </location>
</feature>
<name>A0A7S1U0T7_9STRA</name>
<dbReference type="PANTHER" id="PTHR16193">
    <property type="entry name" value="TETRATRICOPEPTIDE REPEAT PROTEIN 27"/>
    <property type="match status" value="1"/>
</dbReference>
<protein>
    <submittedName>
        <fullName evidence="5">Uncharacterized protein</fullName>
    </submittedName>
</protein>
<accession>A0A7S1U0T7</accession>
<gene>
    <name evidence="5" type="ORF">PPAR1163_LOCUS9870</name>
</gene>
<evidence type="ECO:0000313" key="5">
    <source>
        <dbReference type="EMBL" id="CAD9251508.1"/>
    </source>
</evidence>
<dbReference type="InterPro" id="IPR044244">
    <property type="entry name" value="TTC27/Emw1"/>
</dbReference>
<evidence type="ECO:0000256" key="4">
    <source>
        <dbReference type="SAM" id="MobiDB-lite"/>
    </source>
</evidence>
<dbReference type="PANTHER" id="PTHR16193:SF0">
    <property type="entry name" value="TETRATRICOPEPTIDE REPEAT PROTEIN 27"/>
    <property type="match status" value="1"/>
</dbReference>
<dbReference type="PROSITE" id="PS50005">
    <property type="entry name" value="TPR"/>
    <property type="match status" value="3"/>
</dbReference>
<feature type="region of interest" description="Disordered" evidence="4">
    <location>
        <begin position="405"/>
        <end position="427"/>
    </location>
</feature>
<dbReference type="SMART" id="SM00028">
    <property type="entry name" value="TPR"/>
    <property type="match status" value="3"/>
</dbReference>
<keyword evidence="1" id="KW-0677">Repeat</keyword>
<dbReference type="InterPro" id="IPR011990">
    <property type="entry name" value="TPR-like_helical_dom_sf"/>
</dbReference>
<evidence type="ECO:0000256" key="1">
    <source>
        <dbReference type="ARBA" id="ARBA00022737"/>
    </source>
</evidence>
<dbReference type="InterPro" id="IPR019734">
    <property type="entry name" value="TPR_rpt"/>
</dbReference>
<dbReference type="EMBL" id="HBGJ01015332">
    <property type="protein sequence ID" value="CAD9251508.1"/>
    <property type="molecule type" value="Transcribed_RNA"/>
</dbReference>
<feature type="repeat" description="TPR" evidence="3">
    <location>
        <begin position="266"/>
        <end position="299"/>
    </location>
</feature>
<reference evidence="5" key="1">
    <citation type="submission" date="2021-01" db="EMBL/GenBank/DDBJ databases">
        <authorList>
            <person name="Corre E."/>
            <person name="Pelletier E."/>
            <person name="Niang G."/>
            <person name="Scheremetjew M."/>
            <person name="Finn R."/>
            <person name="Kale V."/>
            <person name="Holt S."/>
            <person name="Cochrane G."/>
            <person name="Meng A."/>
            <person name="Brown T."/>
            <person name="Cohen L."/>
        </authorList>
    </citation>
    <scope>NUCLEOTIDE SEQUENCE</scope>
    <source>
        <strain evidence="5">CCMP2877</strain>
    </source>
</reference>
<evidence type="ECO:0000256" key="3">
    <source>
        <dbReference type="PROSITE-ProRule" id="PRU00339"/>
    </source>
</evidence>
<organism evidence="5">
    <name type="scientific">Phaeomonas parva</name>
    <dbReference type="NCBI Taxonomy" id="124430"/>
    <lineage>
        <taxon>Eukaryota</taxon>
        <taxon>Sar</taxon>
        <taxon>Stramenopiles</taxon>
        <taxon>Ochrophyta</taxon>
        <taxon>Pinguiophyceae</taxon>
        <taxon>Pinguiochrysidales</taxon>
        <taxon>Pinguiochrysidaceae</taxon>
        <taxon>Phaeomonas</taxon>
    </lineage>
</organism>
<keyword evidence="2 3" id="KW-0802">TPR repeat</keyword>
<dbReference type="Gene3D" id="1.25.40.10">
    <property type="entry name" value="Tetratricopeptide repeat domain"/>
    <property type="match status" value="1"/>
</dbReference>